<evidence type="ECO:0000256" key="1">
    <source>
        <dbReference type="SAM" id="Phobius"/>
    </source>
</evidence>
<dbReference type="GeneID" id="36585463"/>
<dbReference type="Proteomes" id="UP000235371">
    <property type="component" value="Unassembled WGS sequence"/>
</dbReference>
<keyword evidence="1" id="KW-0812">Transmembrane</keyword>
<keyword evidence="1" id="KW-0472">Membrane</keyword>
<protein>
    <recommendedName>
        <fullName evidence="2">DUF6594 domain-containing protein</fullName>
    </recommendedName>
</protein>
<dbReference type="AlphaFoldDB" id="A0A2J6SNN1"/>
<feature type="transmembrane region" description="Helical" evidence="1">
    <location>
        <begin position="237"/>
        <end position="258"/>
    </location>
</feature>
<keyword evidence="4" id="KW-1185">Reference proteome</keyword>
<evidence type="ECO:0000259" key="2">
    <source>
        <dbReference type="Pfam" id="PF20237"/>
    </source>
</evidence>
<accession>A0A2J6SNN1</accession>
<feature type="domain" description="DUF6594" evidence="2">
    <location>
        <begin position="51"/>
        <end position="305"/>
    </location>
</feature>
<dbReference type="EMBL" id="KZ613905">
    <property type="protein sequence ID" value="PMD52381.1"/>
    <property type="molecule type" value="Genomic_DNA"/>
</dbReference>
<dbReference type="InterPro" id="IPR046529">
    <property type="entry name" value="DUF6594"/>
</dbReference>
<proteinExistence type="predicted"/>
<organism evidence="3 4">
    <name type="scientific">Hyaloscypha bicolor E</name>
    <dbReference type="NCBI Taxonomy" id="1095630"/>
    <lineage>
        <taxon>Eukaryota</taxon>
        <taxon>Fungi</taxon>
        <taxon>Dikarya</taxon>
        <taxon>Ascomycota</taxon>
        <taxon>Pezizomycotina</taxon>
        <taxon>Leotiomycetes</taxon>
        <taxon>Helotiales</taxon>
        <taxon>Hyaloscyphaceae</taxon>
        <taxon>Hyaloscypha</taxon>
        <taxon>Hyaloscypha bicolor</taxon>
    </lineage>
</organism>
<dbReference type="STRING" id="1095630.A0A2J6SNN1"/>
<sequence length="316" mass="36125">MSDPVLPLHTLQHRSSPSFSACNTSKASVTATQLNVPQYDLEQRPWKYLGYRVFSRWVASTDAFLIVRQFSTLNARIILALQDDISLLEQQLDTIERKYSEVGPDDYNNGSFRQEIFMDRKILLDKIFIALEKYNSFINEYYKLQHHPPAPKLDIRSVKRWLEVNHPDAISKDEAAYINHSDDLISVRPRSKSPIRRYLESVWWRTGFFPGIFKRQPSDELVVDGLTFWYNDDNIEAFASIVIGIAGLIMFIVPFWALDVISNTLSKLGLITGFVVLFYCMVTLCTTARSFETLAAAAAYAAVLMVFIQVSSNTAK</sequence>
<dbReference type="PANTHER" id="PTHR34502">
    <property type="entry name" value="DUF6594 DOMAIN-CONTAINING PROTEIN-RELATED"/>
    <property type="match status" value="1"/>
</dbReference>
<dbReference type="RefSeq" id="XP_024729285.1">
    <property type="nucleotide sequence ID" value="XM_024877386.1"/>
</dbReference>
<dbReference type="Pfam" id="PF20237">
    <property type="entry name" value="DUF6594"/>
    <property type="match status" value="1"/>
</dbReference>
<evidence type="ECO:0000313" key="3">
    <source>
        <dbReference type="EMBL" id="PMD52381.1"/>
    </source>
</evidence>
<dbReference type="PANTHER" id="PTHR34502:SF4">
    <property type="entry name" value="DUF6594 DOMAIN-CONTAINING PROTEIN"/>
    <property type="match status" value="1"/>
</dbReference>
<evidence type="ECO:0000313" key="4">
    <source>
        <dbReference type="Proteomes" id="UP000235371"/>
    </source>
</evidence>
<feature type="transmembrane region" description="Helical" evidence="1">
    <location>
        <begin position="297"/>
        <end position="315"/>
    </location>
</feature>
<keyword evidence="1" id="KW-1133">Transmembrane helix</keyword>
<name>A0A2J6SNN1_9HELO</name>
<gene>
    <name evidence="3" type="ORF">K444DRAFT_573140</name>
</gene>
<reference evidence="3 4" key="1">
    <citation type="submission" date="2016-04" db="EMBL/GenBank/DDBJ databases">
        <title>A degradative enzymes factory behind the ericoid mycorrhizal symbiosis.</title>
        <authorList>
            <consortium name="DOE Joint Genome Institute"/>
            <person name="Martino E."/>
            <person name="Morin E."/>
            <person name="Grelet G."/>
            <person name="Kuo A."/>
            <person name="Kohler A."/>
            <person name="Daghino S."/>
            <person name="Barry K."/>
            <person name="Choi C."/>
            <person name="Cichocki N."/>
            <person name="Clum A."/>
            <person name="Copeland A."/>
            <person name="Hainaut M."/>
            <person name="Haridas S."/>
            <person name="Labutti K."/>
            <person name="Lindquist E."/>
            <person name="Lipzen A."/>
            <person name="Khouja H.-R."/>
            <person name="Murat C."/>
            <person name="Ohm R."/>
            <person name="Olson A."/>
            <person name="Spatafora J."/>
            <person name="Veneault-Fourrey C."/>
            <person name="Henrissat B."/>
            <person name="Grigoriev I."/>
            <person name="Martin F."/>
            <person name="Perotto S."/>
        </authorList>
    </citation>
    <scope>NUCLEOTIDE SEQUENCE [LARGE SCALE GENOMIC DNA]</scope>
    <source>
        <strain evidence="3 4">E</strain>
    </source>
</reference>
<feature type="transmembrane region" description="Helical" evidence="1">
    <location>
        <begin position="270"/>
        <end position="291"/>
    </location>
</feature>
<dbReference type="InParanoid" id="A0A2J6SNN1"/>
<dbReference type="OrthoDB" id="5416037at2759"/>